<dbReference type="InterPro" id="IPR036513">
    <property type="entry name" value="STAS_dom_sf"/>
</dbReference>
<feature type="domain" description="STAS" evidence="6">
    <location>
        <begin position="461"/>
        <end position="567"/>
    </location>
</feature>
<evidence type="ECO:0000256" key="3">
    <source>
        <dbReference type="ARBA" id="ARBA00022989"/>
    </source>
</evidence>
<accession>A0A4Q7M765</accession>
<feature type="transmembrane region" description="Helical" evidence="5">
    <location>
        <begin position="81"/>
        <end position="102"/>
    </location>
</feature>
<reference evidence="7 8" key="1">
    <citation type="submission" date="2019-02" db="EMBL/GenBank/DDBJ databases">
        <title>Genomic Encyclopedia of Type Strains, Phase IV (KMG-IV): sequencing the most valuable type-strain genomes for metagenomic binning, comparative biology and taxonomic classification.</title>
        <authorList>
            <person name="Goeker M."/>
        </authorList>
    </citation>
    <scope>NUCLEOTIDE SEQUENCE [LARGE SCALE GENOMIC DNA]</scope>
    <source>
        <strain evidence="7 8">DSM 43045</strain>
    </source>
</reference>
<evidence type="ECO:0000313" key="8">
    <source>
        <dbReference type="Proteomes" id="UP000293289"/>
    </source>
</evidence>
<keyword evidence="8" id="KW-1185">Reference proteome</keyword>
<protein>
    <submittedName>
        <fullName evidence="7">SulP family sulfate permease</fullName>
    </submittedName>
</protein>
<dbReference type="OrthoDB" id="9771198at2"/>
<organism evidence="7 8">
    <name type="scientific">Agromyces ramosus</name>
    <dbReference type="NCBI Taxonomy" id="33879"/>
    <lineage>
        <taxon>Bacteria</taxon>
        <taxon>Bacillati</taxon>
        <taxon>Actinomycetota</taxon>
        <taxon>Actinomycetes</taxon>
        <taxon>Micrococcales</taxon>
        <taxon>Microbacteriaceae</taxon>
        <taxon>Agromyces</taxon>
    </lineage>
</organism>
<keyword evidence="4 5" id="KW-0472">Membrane</keyword>
<dbReference type="RefSeq" id="WP_130354132.1">
    <property type="nucleotide sequence ID" value="NZ_SGWY01000004.1"/>
</dbReference>
<feature type="transmembrane region" description="Helical" evidence="5">
    <location>
        <begin position="183"/>
        <end position="208"/>
    </location>
</feature>
<proteinExistence type="predicted"/>
<dbReference type="Pfam" id="PF01740">
    <property type="entry name" value="STAS"/>
    <property type="match status" value="1"/>
</dbReference>
<dbReference type="Gene3D" id="3.30.750.24">
    <property type="entry name" value="STAS domain"/>
    <property type="match status" value="1"/>
</dbReference>
<evidence type="ECO:0000256" key="5">
    <source>
        <dbReference type="SAM" id="Phobius"/>
    </source>
</evidence>
<feature type="transmembrane region" description="Helical" evidence="5">
    <location>
        <begin position="215"/>
        <end position="236"/>
    </location>
</feature>
<evidence type="ECO:0000256" key="1">
    <source>
        <dbReference type="ARBA" id="ARBA00004141"/>
    </source>
</evidence>
<dbReference type="GO" id="GO:0055085">
    <property type="term" value="P:transmembrane transport"/>
    <property type="evidence" value="ECO:0007669"/>
    <property type="project" value="InterPro"/>
</dbReference>
<comment type="caution">
    <text evidence="7">The sequence shown here is derived from an EMBL/GenBank/DDBJ whole genome shotgun (WGS) entry which is preliminary data.</text>
</comment>
<keyword evidence="3 5" id="KW-1133">Transmembrane helix</keyword>
<keyword evidence="2 5" id="KW-0812">Transmembrane</keyword>
<dbReference type="PANTHER" id="PTHR11814">
    <property type="entry name" value="SULFATE TRANSPORTER"/>
    <property type="match status" value="1"/>
</dbReference>
<dbReference type="EMBL" id="SGWY01000004">
    <property type="protein sequence ID" value="RZS63361.1"/>
    <property type="molecule type" value="Genomic_DNA"/>
</dbReference>
<dbReference type="SUPFAM" id="SSF52091">
    <property type="entry name" value="SpoIIaa-like"/>
    <property type="match status" value="1"/>
</dbReference>
<evidence type="ECO:0000259" key="6">
    <source>
        <dbReference type="PROSITE" id="PS50801"/>
    </source>
</evidence>
<feature type="transmembrane region" description="Helical" evidence="5">
    <location>
        <begin position="267"/>
        <end position="289"/>
    </location>
</feature>
<dbReference type="PROSITE" id="PS50801">
    <property type="entry name" value="STAS"/>
    <property type="match status" value="1"/>
</dbReference>
<dbReference type="InterPro" id="IPR011547">
    <property type="entry name" value="SLC26A/SulP_dom"/>
</dbReference>
<dbReference type="GO" id="GO:0016020">
    <property type="term" value="C:membrane"/>
    <property type="evidence" value="ECO:0007669"/>
    <property type="project" value="UniProtKB-SubCell"/>
</dbReference>
<evidence type="ECO:0000313" key="7">
    <source>
        <dbReference type="EMBL" id="RZS63361.1"/>
    </source>
</evidence>
<gene>
    <name evidence="7" type="ORF">EV187_3263</name>
</gene>
<feature type="transmembrane region" description="Helical" evidence="5">
    <location>
        <begin position="141"/>
        <end position="163"/>
    </location>
</feature>
<comment type="subcellular location">
    <subcellularLocation>
        <location evidence="1">Membrane</location>
        <topology evidence="1">Multi-pass membrane protein</topology>
    </subcellularLocation>
</comment>
<feature type="transmembrane region" description="Helical" evidence="5">
    <location>
        <begin position="114"/>
        <end position="134"/>
    </location>
</feature>
<evidence type="ECO:0000256" key="4">
    <source>
        <dbReference type="ARBA" id="ARBA00023136"/>
    </source>
</evidence>
<name>A0A4Q7M765_9MICO</name>
<feature type="transmembrane region" description="Helical" evidence="5">
    <location>
        <begin position="400"/>
        <end position="428"/>
    </location>
</feature>
<dbReference type="AlphaFoldDB" id="A0A4Q7M765"/>
<sequence length="579" mass="60503">MGAEPVRPDDESRPDARVPWLADRWRSVCRVFRRETLGKDAVAGVVVGVESVPDGLAIGLLAGVNPVAGIYAFLFGMAGAALFTSSTFMAVQATSAMALIVSDSDIANSPDPDRALFTLAMLTGAIMIVAGVLAGGRLLRFVPTAVMVGFVTAVGINIVLGQLPNLTGYTGRGPNRLVRAFDTLLNVTSFDLPTLVVGLVTIGLIVVLTRTRLRALGLVVAIAAASALAALFTYAFGWDVLTVDDVAEVPTGLPAPVLPSLGDVPELLLPAFSLAFVGLVQGAAVAGSVPNADGKPADPSRNFIGQGVGSIVAGVFRGMPVGGSMSASALIVAAGARTRLALFIAAAVMALVILLASGVVAMVAMPALAGLLTVVGIQAIKPVRILSVAKTGALQTTVMAVTFGLTLIIPLQFAVLLGVGLAIILFVAQQSNRLRVRQLEIHSEGRMREVDPVPVVPPHEVVVLQPYGNLAYATAPVFDEQLPKVEATSRGSVVIFRLRGVDELGLSLVAVLERYLHDLEQHGSTLWLVVAGARIRNQLAAGGLLDRLGPDRVYESSEWIGEAVHRAHRDALDWVQARP</sequence>
<dbReference type="Pfam" id="PF00916">
    <property type="entry name" value="Sulfate_transp"/>
    <property type="match status" value="1"/>
</dbReference>
<evidence type="ECO:0000256" key="2">
    <source>
        <dbReference type="ARBA" id="ARBA00022692"/>
    </source>
</evidence>
<dbReference type="Proteomes" id="UP000293289">
    <property type="component" value="Unassembled WGS sequence"/>
</dbReference>
<feature type="transmembrane region" description="Helical" evidence="5">
    <location>
        <begin position="340"/>
        <end position="356"/>
    </location>
</feature>
<feature type="transmembrane region" description="Helical" evidence="5">
    <location>
        <begin position="55"/>
        <end position="74"/>
    </location>
</feature>
<dbReference type="InterPro" id="IPR001902">
    <property type="entry name" value="SLC26A/SulP_fam"/>
</dbReference>
<dbReference type="InterPro" id="IPR002645">
    <property type="entry name" value="STAS_dom"/>
</dbReference>